<name>A0AAN5DGG7_9BILA</name>
<gene>
    <name evidence="1" type="ORF">PMAYCL1PPCAC_32696</name>
</gene>
<dbReference type="AlphaFoldDB" id="A0AAN5DGG7"/>
<accession>A0AAN5DGG7</accession>
<reference evidence="2" key="1">
    <citation type="submission" date="2022-10" db="EMBL/GenBank/DDBJ databases">
        <title>Genome assembly of Pristionchus species.</title>
        <authorList>
            <person name="Yoshida K."/>
            <person name="Sommer R.J."/>
        </authorList>
    </citation>
    <scope>NUCLEOTIDE SEQUENCE [LARGE SCALE GENOMIC DNA]</scope>
    <source>
        <strain evidence="2">RS5460</strain>
    </source>
</reference>
<protein>
    <submittedName>
        <fullName evidence="1">Uncharacterized protein</fullName>
    </submittedName>
</protein>
<dbReference type="EMBL" id="BTRK01000006">
    <property type="protein sequence ID" value="GMR62501.1"/>
    <property type="molecule type" value="Genomic_DNA"/>
</dbReference>
<sequence length="205" mass="23718">GVITHYVVENFFSFPETPEPYPYNCVQYSSFGVLHIELRDFVRTEGTGCFECSHHPRRRFDNNSKDYVENGEPVEVCNDCTIEVHVMFDFNSDPFYDVFNAKAVLKVNASNAQEWKSWTRASTNLKFRKFKVLDRIFNDGAEHKVVVGGPGLRNVPLEKAPTFTYEDKSGLSLGQRWQSKHHLYGIFFLLDVTWTKQTISSKRIC</sequence>
<proteinExistence type="predicted"/>
<evidence type="ECO:0000313" key="2">
    <source>
        <dbReference type="Proteomes" id="UP001328107"/>
    </source>
</evidence>
<evidence type="ECO:0000313" key="1">
    <source>
        <dbReference type="EMBL" id="GMR62501.1"/>
    </source>
</evidence>
<feature type="non-terminal residue" evidence="1">
    <location>
        <position position="1"/>
    </location>
</feature>
<dbReference type="Proteomes" id="UP001328107">
    <property type="component" value="Unassembled WGS sequence"/>
</dbReference>
<comment type="caution">
    <text evidence="1">The sequence shown here is derived from an EMBL/GenBank/DDBJ whole genome shotgun (WGS) entry which is preliminary data.</text>
</comment>
<keyword evidence="2" id="KW-1185">Reference proteome</keyword>
<organism evidence="1 2">
    <name type="scientific">Pristionchus mayeri</name>
    <dbReference type="NCBI Taxonomy" id="1317129"/>
    <lineage>
        <taxon>Eukaryota</taxon>
        <taxon>Metazoa</taxon>
        <taxon>Ecdysozoa</taxon>
        <taxon>Nematoda</taxon>
        <taxon>Chromadorea</taxon>
        <taxon>Rhabditida</taxon>
        <taxon>Rhabditina</taxon>
        <taxon>Diplogasteromorpha</taxon>
        <taxon>Diplogasteroidea</taxon>
        <taxon>Neodiplogasteridae</taxon>
        <taxon>Pristionchus</taxon>
    </lineage>
</organism>